<evidence type="ECO:0000313" key="2">
    <source>
        <dbReference type="Proteomes" id="UP001077788"/>
    </source>
</evidence>
<dbReference type="EMBL" id="JAPQFC010000889">
    <property type="protein sequence ID" value="MCY6524961.1"/>
    <property type="molecule type" value="Genomic_DNA"/>
</dbReference>
<gene>
    <name evidence="1" type="ORF">OYG11_12205</name>
</gene>
<reference evidence="1" key="2">
    <citation type="submission" date="2022-12" db="EMBL/GenBank/DDBJ databases">
        <authorList>
            <person name="Kardos G."/>
            <person name="Sarkozi R."/>
            <person name="Laczko L."/>
            <person name="Marton S."/>
            <person name="Makrai L."/>
            <person name="Banyai K."/>
            <person name="Fodor L."/>
        </authorList>
    </citation>
    <scope>NUCLEOTIDE SEQUENCE</scope>
    <source>
        <strain evidence="1">84/14</strain>
    </source>
</reference>
<sequence>DQPSISPERTVTGNVVWKEELDPSDDLTKLSQFAVAYSAATIDKASEVSLMLKTKDHEIYALQAEVIEAKNKAAQVE</sequence>
<accession>A0A9Q4DK30</accession>
<organism evidence="1 2">
    <name type="scientific">Actinobacillus pleuropneumoniae</name>
    <name type="common">Haemophilus pleuropneumoniae</name>
    <dbReference type="NCBI Taxonomy" id="715"/>
    <lineage>
        <taxon>Bacteria</taxon>
        <taxon>Pseudomonadati</taxon>
        <taxon>Pseudomonadota</taxon>
        <taxon>Gammaproteobacteria</taxon>
        <taxon>Pasteurellales</taxon>
        <taxon>Pasteurellaceae</taxon>
        <taxon>Actinobacillus</taxon>
    </lineage>
</organism>
<dbReference type="AlphaFoldDB" id="A0A9Q4DK30"/>
<dbReference type="RefSeq" id="WP_267992216.1">
    <property type="nucleotide sequence ID" value="NZ_JAPQFC010000889.1"/>
</dbReference>
<feature type="non-terminal residue" evidence="1">
    <location>
        <position position="77"/>
    </location>
</feature>
<evidence type="ECO:0000313" key="1">
    <source>
        <dbReference type="EMBL" id="MCY6524961.1"/>
    </source>
</evidence>
<reference evidence="1" key="1">
    <citation type="journal article" date="2021" name="Vet Sci">
        <title>O-Serogroups and Pathovirotypes of Escherichia coli Isolated from Post-Weaning Piglets Showing Diarrhoea and/or Oedema in South Korea.</title>
        <authorList>
            <person name="Byun J.W."/>
            <person name="Moon B.Y."/>
            <person name="Do K.H."/>
            <person name="Lee K."/>
            <person name="Lee H.Y."/>
            <person name="Kim W.I."/>
            <person name="So B."/>
            <person name="Lee W.K."/>
        </authorList>
    </citation>
    <scope>NUCLEOTIDE SEQUENCE</scope>
    <source>
        <strain evidence="1">84/14</strain>
    </source>
</reference>
<dbReference type="Proteomes" id="UP001077788">
    <property type="component" value="Unassembled WGS sequence"/>
</dbReference>
<comment type="caution">
    <text evidence="1">The sequence shown here is derived from an EMBL/GenBank/DDBJ whole genome shotgun (WGS) entry which is preliminary data.</text>
</comment>
<protein>
    <submittedName>
        <fullName evidence="1">Uncharacterized protein</fullName>
    </submittedName>
</protein>
<name>A0A9Q4DK30_ACTPL</name>
<feature type="non-terminal residue" evidence="1">
    <location>
        <position position="1"/>
    </location>
</feature>
<proteinExistence type="predicted"/>